<feature type="transmembrane region" description="Helical" evidence="2">
    <location>
        <begin position="35"/>
        <end position="58"/>
    </location>
</feature>
<feature type="region of interest" description="Disordered" evidence="1">
    <location>
        <begin position="294"/>
        <end position="317"/>
    </location>
</feature>
<evidence type="ECO:0000259" key="3">
    <source>
        <dbReference type="SMART" id="SM00894"/>
    </source>
</evidence>
<dbReference type="InterPro" id="IPR008613">
    <property type="entry name" value="Excalibur_Ca-bd_domain"/>
</dbReference>
<reference evidence="4 5" key="1">
    <citation type="submission" date="2019-07" db="EMBL/GenBank/DDBJ databases">
        <title>New Mycobacterium species.</title>
        <authorList>
            <person name="Tortoli E."/>
            <person name="Ghielmetti G."/>
            <person name="Friedel U."/>
            <person name="Trovato A."/>
        </authorList>
    </citation>
    <scope>NUCLEOTIDE SEQUENCE [LARGE SCALE GENOMIC DNA]</scope>
    <source>
        <strain evidence="4 5">16-83</strain>
    </source>
</reference>
<dbReference type="SMART" id="SM00894">
    <property type="entry name" value="Excalibur"/>
    <property type="match status" value="1"/>
</dbReference>
<dbReference type="PANTHER" id="PTHR24094">
    <property type="entry name" value="SECRETED PROTEIN"/>
    <property type="match status" value="1"/>
</dbReference>
<accession>A0A557XUB6</accession>
<evidence type="ECO:0000256" key="2">
    <source>
        <dbReference type="SAM" id="Phobius"/>
    </source>
</evidence>
<evidence type="ECO:0000313" key="5">
    <source>
        <dbReference type="Proteomes" id="UP000320513"/>
    </source>
</evidence>
<feature type="region of interest" description="Disordered" evidence="1">
    <location>
        <begin position="343"/>
        <end position="363"/>
    </location>
</feature>
<feature type="compositionally biased region" description="Basic and acidic residues" evidence="1">
    <location>
        <begin position="352"/>
        <end position="363"/>
    </location>
</feature>
<organism evidence="4 5">
    <name type="scientific">Mycobacterium helveticum</name>
    <dbReference type="NCBI Taxonomy" id="2592811"/>
    <lineage>
        <taxon>Bacteria</taxon>
        <taxon>Bacillati</taxon>
        <taxon>Actinomycetota</taxon>
        <taxon>Actinomycetes</taxon>
        <taxon>Mycobacteriales</taxon>
        <taxon>Mycobacteriaceae</taxon>
        <taxon>Mycobacterium</taxon>
    </lineage>
</organism>
<dbReference type="Pfam" id="PF05901">
    <property type="entry name" value="Excalibur"/>
    <property type="match status" value="1"/>
</dbReference>
<comment type="caution">
    <text evidence="4">The sequence shown here is derived from an EMBL/GenBank/DDBJ whole genome shotgun (WGS) entry which is preliminary data.</text>
</comment>
<feature type="region of interest" description="Disordered" evidence="1">
    <location>
        <begin position="62"/>
        <end position="89"/>
    </location>
</feature>
<dbReference type="Proteomes" id="UP000320513">
    <property type="component" value="Unassembled WGS sequence"/>
</dbReference>
<keyword evidence="5" id="KW-1185">Reference proteome</keyword>
<feature type="domain" description="Excalibur calcium-binding" evidence="3">
    <location>
        <begin position="327"/>
        <end position="363"/>
    </location>
</feature>
<dbReference type="OrthoDB" id="5196645at2"/>
<feature type="region of interest" description="Disordered" evidence="1">
    <location>
        <begin position="1"/>
        <end position="20"/>
    </location>
</feature>
<dbReference type="Pfam" id="PF07510">
    <property type="entry name" value="GmrSD_C"/>
    <property type="match status" value="1"/>
</dbReference>
<feature type="compositionally biased region" description="Low complexity" evidence="1">
    <location>
        <begin position="74"/>
        <end position="89"/>
    </location>
</feature>
<keyword evidence="2" id="KW-0812">Transmembrane</keyword>
<dbReference type="InterPro" id="IPR011089">
    <property type="entry name" value="GmrSD_C"/>
</dbReference>
<feature type="compositionally biased region" description="Pro residues" evidence="1">
    <location>
        <begin position="299"/>
        <end position="317"/>
    </location>
</feature>
<proteinExistence type="predicted"/>
<sequence>MRPRSCPHLPRQPPNLLGRREIPRRSRCTVRGVRCGLSGVGVVCAVLVAVIIDGLGFAGKSGAPQGSPHPGRIGATTPPSSAALAGPSSSPGLPLSFVPGALEQPVDAAAAAARLATLPIKGRAPKTGYHRGLFGDAWTDDVTVADGHNGCDTRDDILSRDLADIVRNGDCTVISGVLRDPYSGTTVEFHRGQGTSSLVPIDHVVALLDAWQKGAQQWDAATLRNFANDPINLQATTRSMNEQKGAGDAATWLPPNKSYRCAYVSRIVEVKTAYGLWVTQAEHDAIARILTSCGAPSADPEPPPTDTAPAYFPPPPASVPDSGLPVYYPNCRAARDAGAAPIYAGQPGYRPGLDRDSDGVACE</sequence>
<dbReference type="PANTHER" id="PTHR24094:SF15">
    <property type="entry name" value="AMP-DEPENDENT SYNTHETASE_LIGASE DOMAIN-CONTAINING PROTEIN-RELATED"/>
    <property type="match status" value="1"/>
</dbReference>
<name>A0A557XUB6_9MYCO</name>
<evidence type="ECO:0000256" key="1">
    <source>
        <dbReference type="SAM" id="MobiDB-lite"/>
    </source>
</evidence>
<gene>
    <name evidence="4" type="ORF">FPZ47_11490</name>
</gene>
<evidence type="ECO:0000313" key="4">
    <source>
        <dbReference type="EMBL" id="TVS89586.1"/>
    </source>
</evidence>
<keyword evidence="2" id="KW-1133">Transmembrane helix</keyword>
<dbReference type="EMBL" id="VMQU01000040">
    <property type="protein sequence ID" value="TVS89586.1"/>
    <property type="molecule type" value="Genomic_DNA"/>
</dbReference>
<keyword evidence="2" id="KW-0472">Membrane</keyword>
<protein>
    <submittedName>
        <fullName evidence="4">DUF1524 domain-containing protein</fullName>
    </submittedName>
</protein>
<dbReference type="AlphaFoldDB" id="A0A557XUB6"/>